<dbReference type="Proteomes" id="UP000008561">
    <property type="component" value="Chromosome"/>
</dbReference>
<dbReference type="KEGG" id="dol:Dole_0022"/>
<reference evidence="1 2" key="1">
    <citation type="submission" date="2007-10" db="EMBL/GenBank/DDBJ databases">
        <title>Complete sequence of Desulfococcus oleovorans Hxd3.</title>
        <authorList>
            <consortium name="US DOE Joint Genome Institute"/>
            <person name="Copeland A."/>
            <person name="Lucas S."/>
            <person name="Lapidus A."/>
            <person name="Barry K."/>
            <person name="Glavina del Rio T."/>
            <person name="Dalin E."/>
            <person name="Tice H."/>
            <person name="Pitluck S."/>
            <person name="Kiss H."/>
            <person name="Brettin T."/>
            <person name="Bruce D."/>
            <person name="Detter J.C."/>
            <person name="Han C."/>
            <person name="Schmutz J."/>
            <person name="Larimer F."/>
            <person name="Land M."/>
            <person name="Hauser L."/>
            <person name="Kyrpides N."/>
            <person name="Kim E."/>
            <person name="Wawrik B."/>
            <person name="Richardson P."/>
        </authorList>
    </citation>
    <scope>NUCLEOTIDE SEQUENCE [LARGE SCALE GENOMIC DNA]</scope>
    <source>
        <strain evidence="2">DSM 6200 / JCM 39069 / Hxd3</strain>
    </source>
</reference>
<dbReference type="HOGENOM" id="CLU_1591879_0_0_7"/>
<dbReference type="OrthoDB" id="5419858at2"/>
<name>A8ZRR5_DESOH</name>
<organism evidence="1 2">
    <name type="scientific">Desulfosudis oleivorans (strain DSM 6200 / JCM 39069 / Hxd3)</name>
    <name type="common">Desulfococcus oleovorans</name>
    <dbReference type="NCBI Taxonomy" id="96561"/>
    <lineage>
        <taxon>Bacteria</taxon>
        <taxon>Pseudomonadati</taxon>
        <taxon>Thermodesulfobacteriota</taxon>
        <taxon>Desulfobacteria</taxon>
        <taxon>Desulfobacterales</taxon>
        <taxon>Desulfosudaceae</taxon>
        <taxon>Desulfosudis</taxon>
    </lineage>
</organism>
<dbReference type="STRING" id="96561.Dole_0022"/>
<dbReference type="EMBL" id="CP000859">
    <property type="protein sequence ID" value="ABW65832.1"/>
    <property type="molecule type" value="Genomic_DNA"/>
</dbReference>
<evidence type="ECO:0000313" key="2">
    <source>
        <dbReference type="Proteomes" id="UP000008561"/>
    </source>
</evidence>
<sequence length="167" mass="18486">MASFTRSIPAGGEGTISIKVYTKHYGDQRITKTASVYTNDPSNKIIPLTITGQVERVVSVMPNQVRLSGTVGMELKQVVRIVPGEKYPFAITEVRANQGKEIAFDLKEITHDGRPAYQLTVTNTRKEPGTYIDFIYLKTDSQLVPNLKVRVQGTLVSPVLPNQEPVL</sequence>
<accession>A8ZRR5</accession>
<dbReference type="AlphaFoldDB" id="A8ZRR5"/>
<evidence type="ECO:0008006" key="3">
    <source>
        <dbReference type="Google" id="ProtNLM"/>
    </source>
</evidence>
<proteinExistence type="predicted"/>
<evidence type="ECO:0000313" key="1">
    <source>
        <dbReference type="EMBL" id="ABW65832.1"/>
    </source>
</evidence>
<dbReference type="eggNOG" id="ENOG5032VJT">
    <property type="taxonomic scope" value="Bacteria"/>
</dbReference>
<keyword evidence="2" id="KW-1185">Reference proteome</keyword>
<protein>
    <recommendedName>
        <fullName evidence="3">DUF1573 domain-containing protein</fullName>
    </recommendedName>
</protein>
<gene>
    <name evidence="1" type="ordered locus">Dole_0022</name>
</gene>